<reference evidence="2" key="1">
    <citation type="submission" date="2019-12" db="EMBL/GenBank/DDBJ databases">
        <title>Genome sequencing and annotation of Brassica cretica.</title>
        <authorList>
            <person name="Studholme D.J."/>
            <person name="Sarris P."/>
        </authorList>
    </citation>
    <scope>NUCLEOTIDE SEQUENCE</scope>
    <source>
        <strain evidence="2">PFS-109/04</strain>
        <tissue evidence="2">Leaf</tissue>
    </source>
</reference>
<sequence>MRKTSSLAMVATELSCNGDDHGSDDNGDGAKLAKDVAPPNSENMKKKARQ</sequence>
<dbReference type="AlphaFoldDB" id="A0A8S9PS71"/>
<name>A0A8S9PS71_BRACR</name>
<accession>A0A8S9PS71</accession>
<protein>
    <submittedName>
        <fullName evidence="2">Uncharacterized protein</fullName>
    </submittedName>
</protein>
<evidence type="ECO:0000313" key="3">
    <source>
        <dbReference type="Proteomes" id="UP000712600"/>
    </source>
</evidence>
<dbReference type="EMBL" id="QGKX02001347">
    <property type="protein sequence ID" value="KAF3521282.1"/>
    <property type="molecule type" value="Genomic_DNA"/>
</dbReference>
<gene>
    <name evidence="2" type="ORF">F2Q69_00046156</name>
</gene>
<comment type="caution">
    <text evidence="2">The sequence shown here is derived from an EMBL/GenBank/DDBJ whole genome shotgun (WGS) entry which is preliminary data.</text>
</comment>
<dbReference type="Proteomes" id="UP000712600">
    <property type="component" value="Unassembled WGS sequence"/>
</dbReference>
<evidence type="ECO:0000313" key="2">
    <source>
        <dbReference type="EMBL" id="KAF3521282.1"/>
    </source>
</evidence>
<proteinExistence type="predicted"/>
<evidence type="ECO:0000256" key="1">
    <source>
        <dbReference type="SAM" id="MobiDB-lite"/>
    </source>
</evidence>
<organism evidence="2 3">
    <name type="scientific">Brassica cretica</name>
    <name type="common">Mustard</name>
    <dbReference type="NCBI Taxonomy" id="69181"/>
    <lineage>
        <taxon>Eukaryota</taxon>
        <taxon>Viridiplantae</taxon>
        <taxon>Streptophyta</taxon>
        <taxon>Embryophyta</taxon>
        <taxon>Tracheophyta</taxon>
        <taxon>Spermatophyta</taxon>
        <taxon>Magnoliopsida</taxon>
        <taxon>eudicotyledons</taxon>
        <taxon>Gunneridae</taxon>
        <taxon>Pentapetalae</taxon>
        <taxon>rosids</taxon>
        <taxon>malvids</taxon>
        <taxon>Brassicales</taxon>
        <taxon>Brassicaceae</taxon>
        <taxon>Brassiceae</taxon>
        <taxon>Brassica</taxon>
    </lineage>
</organism>
<feature type="region of interest" description="Disordered" evidence="1">
    <location>
        <begin position="1"/>
        <end position="50"/>
    </location>
</feature>